<dbReference type="EMBL" id="UINC01198102">
    <property type="protein sequence ID" value="SVE15910.1"/>
    <property type="molecule type" value="Genomic_DNA"/>
</dbReference>
<dbReference type="AlphaFoldDB" id="A0A383B7Y3"/>
<keyword evidence="1" id="KW-0812">Transmembrane</keyword>
<feature type="non-terminal residue" evidence="2">
    <location>
        <position position="1"/>
    </location>
</feature>
<name>A0A383B7Y3_9ZZZZ</name>
<sequence length="48" mass="5269">GSLFVEAAVARDYYIIMAQLMVYGVAVIFAGLIADIAYAVADPRIRYQ</sequence>
<organism evidence="2">
    <name type="scientific">marine metagenome</name>
    <dbReference type="NCBI Taxonomy" id="408172"/>
    <lineage>
        <taxon>unclassified sequences</taxon>
        <taxon>metagenomes</taxon>
        <taxon>ecological metagenomes</taxon>
    </lineage>
</organism>
<keyword evidence="1" id="KW-1133">Transmembrane helix</keyword>
<proteinExistence type="predicted"/>
<evidence type="ECO:0000313" key="2">
    <source>
        <dbReference type="EMBL" id="SVE15910.1"/>
    </source>
</evidence>
<feature type="transmembrane region" description="Helical" evidence="1">
    <location>
        <begin position="20"/>
        <end position="41"/>
    </location>
</feature>
<reference evidence="2" key="1">
    <citation type="submission" date="2018-05" db="EMBL/GenBank/DDBJ databases">
        <authorList>
            <person name="Lanie J.A."/>
            <person name="Ng W.-L."/>
            <person name="Kazmierczak K.M."/>
            <person name="Andrzejewski T.M."/>
            <person name="Davidsen T.M."/>
            <person name="Wayne K.J."/>
            <person name="Tettelin H."/>
            <person name="Glass J.I."/>
            <person name="Rusch D."/>
            <person name="Podicherti R."/>
            <person name="Tsui H.-C.T."/>
            <person name="Winkler M.E."/>
        </authorList>
    </citation>
    <scope>NUCLEOTIDE SEQUENCE</scope>
</reference>
<protein>
    <recommendedName>
        <fullName evidence="3">ABC transmembrane type-1 domain-containing protein</fullName>
    </recommendedName>
</protein>
<keyword evidence="1" id="KW-0472">Membrane</keyword>
<accession>A0A383B7Y3</accession>
<evidence type="ECO:0000256" key="1">
    <source>
        <dbReference type="SAM" id="Phobius"/>
    </source>
</evidence>
<evidence type="ECO:0008006" key="3">
    <source>
        <dbReference type="Google" id="ProtNLM"/>
    </source>
</evidence>
<gene>
    <name evidence="2" type="ORF">METZ01_LOCUS468764</name>
</gene>